<comment type="caution">
    <text evidence="1">The sequence shown here is derived from an EMBL/GenBank/DDBJ whole genome shotgun (WGS) entry which is preliminary data.</text>
</comment>
<reference evidence="1" key="1">
    <citation type="journal article" date="2023" name="Int. J. Syst. Evol. Microbiol.">
        <title>Collibacillus ludicampi gen. nov., sp. nov., a new soil bacterium of the family Alicyclobacillaceae.</title>
        <authorList>
            <person name="Jojima T."/>
            <person name="Ioku Y."/>
            <person name="Fukuta Y."/>
            <person name="Shirasaka N."/>
            <person name="Matsumura Y."/>
            <person name="Mori M."/>
        </authorList>
    </citation>
    <scope>NUCLEOTIDE SEQUENCE</scope>
    <source>
        <strain evidence="1">TP075</strain>
    </source>
</reference>
<protein>
    <submittedName>
        <fullName evidence="1">Uncharacterized protein</fullName>
    </submittedName>
</protein>
<dbReference type="EMBL" id="BOQE01000001">
    <property type="protein sequence ID" value="GIM44915.1"/>
    <property type="molecule type" value="Genomic_DNA"/>
</dbReference>
<dbReference type="AlphaFoldDB" id="A0AAV4LAU4"/>
<keyword evidence="2" id="KW-1185">Reference proteome</keyword>
<evidence type="ECO:0000313" key="1">
    <source>
        <dbReference type="EMBL" id="GIM44915.1"/>
    </source>
</evidence>
<organism evidence="1 2">
    <name type="scientific">Collibacillus ludicampi</name>
    <dbReference type="NCBI Taxonomy" id="2771369"/>
    <lineage>
        <taxon>Bacteria</taxon>
        <taxon>Bacillati</taxon>
        <taxon>Bacillota</taxon>
        <taxon>Bacilli</taxon>
        <taxon>Bacillales</taxon>
        <taxon>Alicyclobacillaceae</taxon>
        <taxon>Collibacillus</taxon>
    </lineage>
</organism>
<dbReference type="Proteomes" id="UP001057291">
    <property type="component" value="Unassembled WGS sequence"/>
</dbReference>
<sequence length="125" mass="14051">MSKFMPVKSLTGELKRTEIRRGTAYKLTTNEFVLQREDTAYVIDLNKILGVIACDPSETSTHTDLIGDTHVSTHFGQSSYKIIATEMLIFTRHGVSERGASTLHTSLSDDFTRLLINHLHAQKPF</sequence>
<name>A0AAV4LAU4_9BACL</name>
<accession>A0AAV4LAU4</accession>
<proteinExistence type="predicted"/>
<gene>
    <name evidence="1" type="ORF">DNHGIG_04640</name>
</gene>
<evidence type="ECO:0000313" key="2">
    <source>
        <dbReference type="Proteomes" id="UP001057291"/>
    </source>
</evidence>
<dbReference type="RefSeq" id="WP_282198166.1">
    <property type="nucleotide sequence ID" value="NZ_BOQE01000001.1"/>
</dbReference>